<accession>A0ACD3B1F4</accession>
<protein>
    <submittedName>
        <fullName evidence="1">Uncharacterized protein</fullName>
    </submittedName>
</protein>
<organism evidence="1 2">
    <name type="scientific">Pluteus cervinus</name>
    <dbReference type="NCBI Taxonomy" id="181527"/>
    <lineage>
        <taxon>Eukaryota</taxon>
        <taxon>Fungi</taxon>
        <taxon>Dikarya</taxon>
        <taxon>Basidiomycota</taxon>
        <taxon>Agaricomycotina</taxon>
        <taxon>Agaricomycetes</taxon>
        <taxon>Agaricomycetidae</taxon>
        <taxon>Agaricales</taxon>
        <taxon>Pluteineae</taxon>
        <taxon>Pluteaceae</taxon>
        <taxon>Pluteus</taxon>
    </lineage>
</organism>
<sequence length="94" mass="10665">MEAYAESKLPQEKNGHWRNKLHNYLQQKPEYEVFSERQDNRTVVWTATVIYEGASIGIGKAQNKNLAMERAAWRAMGHFVELSLQAAEAGGGEQ</sequence>
<keyword evidence="2" id="KW-1185">Reference proteome</keyword>
<dbReference type="Proteomes" id="UP000308600">
    <property type="component" value="Unassembled WGS sequence"/>
</dbReference>
<proteinExistence type="predicted"/>
<reference evidence="1 2" key="1">
    <citation type="journal article" date="2019" name="Nat. Ecol. Evol.">
        <title>Megaphylogeny resolves global patterns of mushroom evolution.</title>
        <authorList>
            <person name="Varga T."/>
            <person name="Krizsan K."/>
            <person name="Foldi C."/>
            <person name="Dima B."/>
            <person name="Sanchez-Garcia M."/>
            <person name="Sanchez-Ramirez S."/>
            <person name="Szollosi G.J."/>
            <person name="Szarkandi J.G."/>
            <person name="Papp V."/>
            <person name="Albert L."/>
            <person name="Andreopoulos W."/>
            <person name="Angelini C."/>
            <person name="Antonin V."/>
            <person name="Barry K.W."/>
            <person name="Bougher N.L."/>
            <person name="Buchanan P."/>
            <person name="Buyck B."/>
            <person name="Bense V."/>
            <person name="Catcheside P."/>
            <person name="Chovatia M."/>
            <person name="Cooper J."/>
            <person name="Damon W."/>
            <person name="Desjardin D."/>
            <person name="Finy P."/>
            <person name="Geml J."/>
            <person name="Haridas S."/>
            <person name="Hughes K."/>
            <person name="Justo A."/>
            <person name="Karasinski D."/>
            <person name="Kautmanova I."/>
            <person name="Kiss B."/>
            <person name="Kocsube S."/>
            <person name="Kotiranta H."/>
            <person name="LaButti K.M."/>
            <person name="Lechner B.E."/>
            <person name="Liimatainen K."/>
            <person name="Lipzen A."/>
            <person name="Lukacs Z."/>
            <person name="Mihaltcheva S."/>
            <person name="Morgado L.N."/>
            <person name="Niskanen T."/>
            <person name="Noordeloos M.E."/>
            <person name="Ohm R.A."/>
            <person name="Ortiz-Santana B."/>
            <person name="Ovrebo C."/>
            <person name="Racz N."/>
            <person name="Riley R."/>
            <person name="Savchenko A."/>
            <person name="Shiryaev A."/>
            <person name="Soop K."/>
            <person name="Spirin V."/>
            <person name="Szebenyi C."/>
            <person name="Tomsovsky M."/>
            <person name="Tulloss R.E."/>
            <person name="Uehling J."/>
            <person name="Grigoriev I.V."/>
            <person name="Vagvolgyi C."/>
            <person name="Papp T."/>
            <person name="Martin F.M."/>
            <person name="Miettinen O."/>
            <person name="Hibbett D.S."/>
            <person name="Nagy L.G."/>
        </authorList>
    </citation>
    <scope>NUCLEOTIDE SEQUENCE [LARGE SCALE GENOMIC DNA]</scope>
    <source>
        <strain evidence="1 2">NL-1719</strain>
    </source>
</reference>
<evidence type="ECO:0000313" key="1">
    <source>
        <dbReference type="EMBL" id="TFK71863.1"/>
    </source>
</evidence>
<dbReference type="EMBL" id="ML208292">
    <property type="protein sequence ID" value="TFK71863.1"/>
    <property type="molecule type" value="Genomic_DNA"/>
</dbReference>
<evidence type="ECO:0000313" key="2">
    <source>
        <dbReference type="Proteomes" id="UP000308600"/>
    </source>
</evidence>
<name>A0ACD3B1F4_9AGAR</name>
<gene>
    <name evidence="1" type="ORF">BDN72DRAFT_895256</name>
</gene>